<evidence type="ECO:0000313" key="4">
    <source>
        <dbReference type="EMBL" id="KON33973.1"/>
    </source>
</evidence>
<organism evidence="4 5">
    <name type="scientific">miscellaneous Crenarchaeota group-1 archaeon SG8-32-1</name>
    <dbReference type="NCBI Taxonomy" id="1685124"/>
    <lineage>
        <taxon>Archaea</taxon>
        <taxon>Candidatus Bathyarchaeota</taxon>
        <taxon>MCG-1</taxon>
    </lineage>
</organism>
<protein>
    <recommendedName>
        <fullName evidence="6">Glycosyl transferase family 1 domain-containing protein</fullName>
    </recommendedName>
</protein>
<evidence type="ECO:0000313" key="5">
    <source>
        <dbReference type="Proteomes" id="UP000037237"/>
    </source>
</evidence>
<dbReference type="InterPro" id="IPR050194">
    <property type="entry name" value="Glycosyltransferase_grp1"/>
</dbReference>
<dbReference type="Gene3D" id="3.40.50.2000">
    <property type="entry name" value="Glycogen Phosphorylase B"/>
    <property type="match status" value="2"/>
</dbReference>
<dbReference type="Pfam" id="PF13439">
    <property type="entry name" value="Glyco_transf_4"/>
    <property type="match status" value="1"/>
</dbReference>
<evidence type="ECO:0008006" key="6">
    <source>
        <dbReference type="Google" id="ProtNLM"/>
    </source>
</evidence>
<dbReference type="Proteomes" id="UP000037237">
    <property type="component" value="Unassembled WGS sequence"/>
</dbReference>
<feature type="non-terminal residue" evidence="4">
    <location>
        <position position="1"/>
    </location>
</feature>
<keyword evidence="1" id="KW-1133">Transmembrane helix</keyword>
<dbReference type="PANTHER" id="PTHR45947">
    <property type="entry name" value="SULFOQUINOVOSYL TRANSFERASE SQD2"/>
    <property type="match status" value="1"/>
</dbReference>
<name>A0A0M0BZE4_9ARCH</name>
<sequence>TSKQLRVCYLTDIFESNFLRDRPMLTYLLAKNGYDVLAVSSTYLNGKLLKKSLFQKWDKTVYPARVVRANTIKIQRVYSPPVILFFPFIIFFKKFNIIHVHGIGTFASFLGMLTRLLFHKVKLVMNADMNESTFLHITKTTLYKFIMMLPFKVADAVVVYTSREKDYLIKIGINKTKIHQIPMSIRFEELSKISNRLGSDEIVLGFLGKMQQVKGVHRLVEPLSRLINKYPNKVKVIFAGPSEDSHYSSSIIPHLTKFPNFKYLGSLPLESVDEFYKLCNIVFVPSLSETCPAVPLEAMAAGKCVIASNIPPIDKFIEHEKSGILIDNDEQFYEYTELLLNNPNLIVKIGNEARKKVAHHSQKDVISMYERLYDFLQGSNGT</sequence>
<evidence type="ECO:0000259" key="2">
    <source>
        <dbReference type="Pfam" id="PF00534"/>
    </source>
</evidence>
<reference evidence="4 5" key="1">
    <citation type="submission" date="2015-06" db="EMBL/GenBank/DDBJ databases">
        <title>New insights into the roles of widespread benthic archaea in carbon and nitrogen cycling.</title>
        <authorList>
            <person name="Lazar C.S."/>
            <person name="Baker B.J."/>
            <person name="Seitz K.W."/>
            <person name="Hyde A.S."/>
            <person name="Dick G.J."/>
            <person name="Hinrichs K.-U."/>
            <person name="Teske A.P."/>
        </authorList>
    </citation>
    <scope>NUCLEOTIDE SEQUENCE [LARGE SCALE GENOMIC DNA]</scope>
    <source>
        <strain evidence="4">SG8-32-1</strain>
    </source>
</reference>
<dbReference type="InterPro" id="IPR001296">
    <property type="entry name" value="Glyco_trans_1"/>
</dbReference>
<dbReference type="Pfam" id="PF00534">
    <property type="entry name" value="Glycos_transf_1"/>
    <property type="match status" value="1"/>
</dbReference>
<dbReference type="InterPro" id="IPR028098">
    <property type="entry name" value="Glyco_trans_4-like_N"/>
</dbReference>
<dbReference type="SUPFAM" id="SSF53756">
    <property type="entry name" value="UDP-Glycosyltransferase/glycogen phosphorylase"/>
    <property type="match status" value="1"/>
</dbReference>
<feature type="transmembrane region" description="Helical" evidence="1">
    <location>
        <begin position="98"/>
        <end position="118"/>
    </location>
</feature>
<evidence type="ECO:0000259" key="3">
    <source>
        <dbReference type="Pfam" id="PF13439"/>
    </source>
</evidence>
<comment type="caution">
    <text evidence="4">The sequence shown here is derived from an EMBL/GenBank/DDBJ whole genome shotgun (WGS) entry which is preliminary data.</text>
</comment>
<keyword evidence="1" id="KW-0472">Membrane</keyword>
<accession>A0A0M0BZE4</accession>
<feature type="domain" description="Glycosyltransferase subfamily 4-like N-terminal" evidence="3">
    <location>
        <begin position="29"/>
        <end position="184"/>
    </location>
</feature>
<dbReference type="CDD" id="cd03801">
    <property type="entry name" value="GT4_PimA-like"/>
    <property type="match status" value="1"/>
</dbReference>
<evidence type="ECO:0000256" key="1">
    <source>
        <dbReference type="SAM" id="Phobius"/>
    </source>
</evidence>
<dbReference type="EMBL" id="LFWU01000016">
    <property type="protein sequence ID" value="KON33973.1"/>
    <property type="molecule type" value="Genomic_DNA"/>
</dbReference>
<feature type="transmembrane region" description="Helical" evidence="1">
    <location>
        <begin position="77"/>
        <end position="92"/>
    </location>
</feature>
<feature type="domain" description="Glycosyl transferase family 1" evidence="2">
    <location>
        <begin position="193"/>
        <end position="355"/>
    </location>
</feature>
<dbReference type="PANTHER" id="PTHR45947:SF3">
    <property type="entry name" value="SULFOQUINOVOSYL TRANSFERASE SQD2"/>
    <property type="match status" value="1"/>
</dbReference>
<proteinExistence type="predicted"/>
<gene>
    <name evidence="4" type="ORF">AC477_00900</name>
</gene>
<dbReference type="AlphaFoldDB" id="A0A0M0BZE4"/>
<dbReference type="GO" id="GO:0016757">
    <property type="term" value="F:glycosyltransferase activity"/>
    <property type="evidence" value="ECO:0007669"/>
    <property type="project" value="InterPro"/>
</dbReference>
<keyword evidence="1" id="KW-0812">Transmembrane</keyword>